<dbReference type="OrthoDB" id="3485856at2759"/>
<protein>
    <submittedName>
        <fullName evidence="2">Uncharacterized protein</fullName>
    </submittedName>
</protein>
<dbReference type="AlphaFoldDB" id="A0A9P9HMD8"/>
<feature type="region of interest" description="Disordered" evidence="1">
    <location>
        <begin position="16"/>
        <end position="39"/>
    </location>
</feature>
<accession>A0A9P9HMD8</accession>
<proteinExistence type="predicted"/>
<organism evidence="2 3">
    <name type="scientific">Fusarium redolens</name>
    <dbReference type="NCBI Taxonomy" id="48865"/>
    <lineage>
        <taxon>Eukaryota</taxon>
        <taxon>Fungi</taxon>
        <taxon>Dikarya</taxon>
        <taxon>Ascomycota</taxon>
        <taxon>Pezizomycotina</taxon>
        <taxon>Sordariomycetes</taxon>
        <taxon>Hypocreomycetidae</taxon>
        <taxon>Hypocreales</taxon>
        <taxon>Nectriaceae</taxon>
        <taxon>Fusarium</taxon>
        <taxon>Fusarium redolens species complex</taxon>
    </lineage>
</organism>
<keyword evidence="3" id="KW-1185">Reference proteome</keyword>
<dbReference type="EMBL" id="JAGMUX010000005">
    <property type="protein sequence ID" value="KAH7259074.1"/>
    <property type="molecule type" value="Genomic_DNA"/>
</dbReference>
<comment type="caution">
    <text evidence="2">The sequence shown here is derived from an EMBL/GenBank/DDBJ whole genome shotgun (WGS) entry which is preliminary data.</text>
</comment>
<dbReference type="RefSeq" id="XP_046051782.1">
    <property type="nucleotide sequence ID" value="XM_046187249.1"/>
</dbReference>
<dbReference type="Proteomes" id="UP000720189">
    <property type="component" value="Unassembled WGS sequence"/>
</dbReference>
<evidence type="ECO:0000256" key="1">
    <source>
        <dbReference type="SAM" id="MobiDB-lite"/>
    </source>
</evidence>
<sequence length="300" mass="34273">MANQRDIDMARLSSFSNVQNGDSQQGALSPPPLSSEDSPINHLLEHHRRFLTDAQAPTFASFQLPSHHFDTYETEISQLFRRYDYDRNRATITIRMPTAQTPKKMWSRQPDLQIGERNTQFPGSVVEVSCSQSSADLEPLAYDYFSNTNFGIQLFIFIDIKENARISVLRGNAGVVTWIMHQVEFQTADKHPANIDLALELNIRDFVLSTEADRYRDLAIRIPFHELHQMLRQARRDSLVKKGRGVNISRPKKFDGEMLLPANFRTTKDPAANGDGQFNGNQTTDEVTKRQGAYGFRPRE</sequence>
<evidence type="ECO:0000313" key="2">
    <source>
        <dbReference type="EMBL" id="KAH7259074.1"/>
    </source>
</evidence>
<feature type="region of interest" description="Disordered" evidence="1">
    <location>
        <begin position="265"/>
        <end position="300"/>
    </location>
</feature>
<feature type="compositionally biased region" description="Polar residues" evidence="1">
    <location>
        <begin position="16"/>
        <end position="27"/>
    </location>
</feature>
<reference evidence="2" key="1">
    <citation type="journal article" date="2021" name="Nat. Commun.">
        <title>Genetic determinants of endophytism in the Arabidopsis root mycobiome.</title>
        <authorList>
            <person name="Mesny F."/>
            <person name="Miyauchi S."/>
            <person name="Thiergart T."/>
            <person name="Pickel B."/>
            <person name="Atanasova L."/>
            <person name="Karlsson M."/>
            <person name="Huettel B."/>
            <person name="Barry K.W."/>
            <person name="Haridas S."/>
            <person name="Chen C."/>
            <person name="Bauer D."/>
            <person name="Andreopoulos W."/>
            <person name="Pangilinan J."/>
            <person name="LaButti K."/>
            <person name="Riley R."/>
            <person name="Lipzen A."/>
            <person name="Clum A."/>
            <person name="Drula E."/>
            <person name="Henrissat B."/>
            <person name="Kohler A."/>
            <person name="Grigoriev I.V."/>
            <person name="Martin F.M."/>
            <person name="Hacquard S."/>
        </authorList>
    </citation>
    <scope>NUCLEOTIDE SEQUENCE</scope>
    <source>
        <strain evidence="2">MPI-CAGE-AT-0023</strain>
    </source>
</reference>
<feature type="compositionally biased region" description="Polar residues" evidence="1">
    <location>
        <begin position="276"/>
        <end position="285"/>
    </location>
</feature>
<evidence type="ECO:0000313" key="3">
    <source>
        <dbReference type="Proteomes" id="UP000720189"/>
    </source>
</evidence>
<dbReference type="GeneID" id="70217203"/>
<name>A0A9P9HMD8_FUSRE</name>
<gene>
    <name evidence="2" type="ORF">BKA55DRAFT_506229</name>
</gene>